<evidence type="ECO:0000313" key="2">
    <source>
        <dbReference type="EMBL" id="KAK3339910.1"/>
    </source>
</evidence>
<evidence type="ECO:0000313" key="3">
    <source>
        <dbReference type="Proteomes" id="UP001275084"/>
    </source>
</evidence>
<reference evidence="2" key="2">
    <citation type="submission" date="2023-06" db="EMBL/GenBank/DDBJ databases">
        <authorList>
            <consortium name="Lawrence Berkeley National Laboratory"/>
            <person name="Haridas S."/>
            <person name="Hensen N."/>
            <person name="Bonometti L."/>
            <person name="Westerberg I."/>
            <person name="Brannstrom I.O."/>
            <person name="Guillou S."/>
            <person name="Cros-Aarteil S."/>
            <person name="Calhoun S."/>
            <person name="Kuo A."/>
            <person name="Mondo S."/>
            <person name="Pangilinan J."/>
            <person name="Riley R."/>
            <person name="Labutti K."/>
            <person name="Andreopoulos B."/>
            <person name="Lipzen A."/>
            <person name="Chen C."/>
            <person name="Yanf M."/>
            <person name="Daum C."/>
            <person name="Ng V."/>
            <person name="Clum A."/>
            <person name="Steindorff A."/>
            <person name="Ohm R."/>
            <person name="Martin F."/>
            <person name="Silar P."/>
            <person name="Natvig D."/>
            <person name="Lalanne C."/>
            <person name="Gautier V."/>
            <person name="Ament-Velasquez S.L."/>
            <person name="Kruys A."/>
            <person name="Hutchinson M.I."/>
            <person name="Powell A.J."/>
            <person name="Barry K."/>
            <person name="Miller A.N."/>
            <person name="Grigoriev I.V."/>
            <person name="Debuchy R."/>
            <person name="Gladieux P."/>
            <person name="Thoren M.H."/>
            <person name="Johannesson H."/>
        </authorList>
    </citation>
    <scope>NUCLEOTIDE SEQUENCE</scope>
    <source>
        <strain evidence="2">CBS 955.72</strain>
    </source>
</reference>
<dbReference type="InterPro" id="IPR010730">
    <property type="entry name" value="HET"/>
</dbReference>
<gene>
    <name evidence="2" type="ORF">B0T25DRAFT_594549</name>
</gene>
<dbReference type="PANTHER" id="PTHR24148">
    <property type="entry name" value="ANKYRIN REPEAT DOMAIN-CONTAINING PROTEIN 39 HOMOLOG-RELATED"/>
    <property type="match status" value="1"/>
</dbReference>
<comment type="caution">
    <text evidence="2">The sequence shown here is derived from an EMBL/GenBank/DDBJ whole genome shotgun (WGS) entry which is preliminary data.</text>
</comment>
<proteinExistence type="predicted"/>
<dbReference type="PANTHER" id="PTHR24148:SF64">
    <property type="entry name" value="HETEROKARYON INCOMPATIBILITY DOMAIN-CONTAINING PROTEIN"/>
    <property type="match status" value="1"/>
</dbReference>
<reference evidence="2" key="1">
    <citation type="journal article" date="2023" name="Mol. Phylogenet. Evol.">
        <title>Genome-scale phylogeny and comparative genomics of the fungal order Sordariales.</title>
        <authorList>
            <person name="Hensen N."/>
            <person name="Bonometti L."/>
            <person name="Westerberg I."/>
            <person name="Brannstrom I.O."/>
            <person name="Guillou S."/>
            <person name="Cros-Aarteil S."/>
            <person name="Calhoun S."/>
            <person name="Haridas S."/>
            <person name="Kuo A."/>
            <person name="Mondo S."/>
            <person name="Pangilinan J."/>
            <person name="Riley R."/>
            <person name="LaButti K."/>
            <person name="Andreopoulos B."/>
            <person name="Lipzen A."/>
            <person name="Chen C."/>
            <person name="Yan M."/>
            <person name="Daum C."/>
            <person name="Ng V."/>
            <person name="Clum A."/>
            <person name="Steindorff A."/>
            <person name="Ohm R.A."/>
            <person name="Martin F."/>
            <person name="Silar P."/>
            <person name="Natvig D.O."/>
            <person name="Lalanne C."/>
            <person name="Gautier V."/>
            <person name="Ament-Velasquez S.L."/>
            <person name="Kruys A."/>
            <person name="Hutchinson M.I."/>
            <person name="Powell A.J."/>
            <person name="Barry K."/>
            <person name="Miller A.N."/>
            <person name="Grigoriev I.V."/>
            <person name="Debuchy R."/>
            <person name="Gladieux P."/>
            <person name="Hiltunen Thoren M."/>
            <person name="Johannesson H."/>
        </authorList>
    </citation>
    <scope>NUCLEOTIDE SEQUENCE</scope>
    <source>
        <strain evidence="2">CBS 955.72</strain>
    </source>
</reference>
<dbReference type="InterPro" id="IPR052895">
    <property type="entry name" value="HetReg/Transcr_Mod"/>
</dbReference>
<feature type="domain" description="Heterokaryon incompatibility" evidence="1">
    <location>
        <begin position="53"/>
        <end position="207"/>
    </location>
</feature>
<dbReference type="Proteomes" id="UP001275084">
    <property type="component" value="Unassembled WGS sequence"/>
</dbReference>
<organism evidence="2 3">
    <name type="scientific">Lasiosphaeria hispida</name>
    <dbReference type="NCBI Taxonomy" id="260671"/>
    <lineage>
        <taxon>Eukaryota</taxon>
        <taxon>Fungi</taxon>
        <taxon>Dikarya</taxon>
        <taxon>Ascomycota</taxon>
        <taxon>Pezizomycotina</taxon>
        <taxon>Sordariomycetes</taxon>
        <taxon>Sordariomycetidae</taxon>
        <taxon>Sordariales</taxon>
        <taxon>Lasiosphaeriaceae</taxon>
        <taxon>Lasiosphaeria</taxon>
    </lineage>
</organism>
<dbReference type="Pfam" id="PF06985">
    <property type="entry name" value="HET"/>
    <property type="match status" value="1"/>
</dbReference>
<evidence type="ECO:0000259" key="1">
    <source>
        <dbReference type="Pfam" id="PF06985"/>
    </source>
</evidence>
<sequence length="366" mass="41670">MAQPPDSYYFTHDPIDLSGHAFRLLRILKGKGPVVCCELFQAWVRGRDVAISYDALSYVWGSPEANHVAKINGKPFRIAKNLYDALQRLQLADKDRIVWVDAICIDQSNKAEQGHQVDHMGDIYKRAAQVIYWLGLPTPSTKICLDALGMLQHELKAVSHVGWTRQQWMELWKEIEARPTSFPGLQREGLLQLLDRDWFRRVWILQEVAHSQAAVVYCGAESVSARVFAIAPFLMGITPEPRCQAVLDMMPSMFRKETWSNGNRYLHMLLQSFGDNSATDPRDLVYALLGISSDAIGHIYPDYNKTEAEVVDTVFTFLFHVKIGPTIKSARICCIDYPAMSARCCSTTWKRRLLILSQPRIPWQNA</sequence>
<name>A0AAJ0H5J6_9PEZI</name>
<dbReference type="AlphaFoldDB" id="A0AAJ0H5J6"/>
<keyword evidence="3" id="KW-1185">Reference proteome</keyword>
<accession>A0AAJ0H5J6</accession>
<dbReference type="EMBL" id="JAUIQD010000009">
    <property type="protein sequence ID" value="KAK3339910.1"/>
    <property type="molecule type" value="Genomic_DNA"/>
</dbReference>
<protein>
    <submittedName>
        <fullName evidence="2">Heterokaryon incompatibility protein-domain-containing protein</fullName>
    </submittedName>
</protein>